<comment type="caution">
    <text evidence="1">The sequence shown here is derived from an EMBL/GenBank/DDBJ whole genome shotgun (WGS) entry which is preliminary data.</text>
</comment>
<accession>A0A4C1TGI8</accession>
<sequence length="114" mass="13081">MMSNRLLDNMAYYVSVENDTSLESTEPLRETLCPLVLRGRFRKKNSRYFHRRMCLTQIVSLISATTFELLKPVMNSGEVLELHGERPTEVGRGFLVVLNGNEVTENRCTIISSR</sequence>
<proteinExistence type="predicted"/>
<name>A0A4C1TGI8_EUMVA</name>
<protein>
    <submittedName>
        <fullName evidence="1">Uncharacterized protein</fullName>
    </submittedName>
</protein>
<evidence type="ECO:0000313" key="2">
    <source>
        <dbReference type="Proteomes" id="UP000299102"/>
    </source>
</evidence>
<dbReference type="AlphaFoldDB" id="A0A4C1TGI8"/>
<keyword evidence="2" id="KW-1185">Reference proteome</keyword>
<reference evidence="1 2" key="1">
    <citation type="journal article" date="2019" name="Commun. Biol.">
        <title>The bagworm genome reveals a unique fibroin gene that provides high tensile strength.</title>
        <authorList>
            <person name="Kono N."/>
            <person name="Nakamura H."/>
            <person name="Ohtoshi R."/>
            <person name="Tomita M."/>
            <person name="Numata K."/>
            <person name="Arakawa K."/>
        </authorList>
    </citation>
    <scope>NUCLEOTIDE SEQUENCE [LARGE SCALE GENOMIC DNA]</scope>
</reference>
<evidence type="ECO:0000313" key="1">
    <source>
        <dbReference type="EMBL" id="GBP13613.1"/>
    </source>
</evidence>
<organism evidence="1 2">
    <name type="scientific">Eumeta variegata</name>
    <name type="common">Bagworm moth</name>
    <name type="synonym">Eumeta japonica</name>
    <dbReference type="NCBI Taxonomy" id="151549"/>
    <lineage>
        <taxon>Eukaryota</taxon>
        <taxon>Metazoa</taxon>
        <taxon>Ecdysozoa</taxon>
        <taxon>Arthropoda</taxon>
        <taxon>Hexapoda</taxon>
        <taxon>Insecta</taxon>
        <taxon>Pterygota</taxon>
        <taxon>Neoptera</taxon>
        <taxon>Endopterygota</taxon>
        <taxon>Lepidoptera</taxon>
        <taxon>Glossata</taxon>
        <taxon>Ditrysia</taxon>
        <taxon>Tineoidea</taxon>
        <taxon>Psychidae</taxon>
        <taxon>Oiketicinae</taxon>
        <taxon>Eumeta</taxon>
    </lineage>
</organism>
<dbReference type="Proteomes" id="UP000299102">
    <property type="component" value="Unassembled WGS sequence"/>
</dbReference>
<gene>
    <name evidence="1" type="ORF">EVAR_6951_1</name>
</gene>
<dbReference type="EMBL" id="BGZK01000058">
    <property type="protein sequence ID" value="GBP13613.1"/>
    <property type="molecule type" value="Genomic_DNA"/>
</dbReference>